<dbReference type="EMBL" id="MUYU01000017">
    <property type="protein sequence ID" value="OOS23374.1"/>
    <property type="molecule type" value="Genomic_DNA"/>
</dbReference>
<evidence type="ECO:0000256" key="3">
    <source>
        <dbReference type="ARBA" id="ARBA00022723"/>
    </source>
</evidence>
<evidence type="ECO:0000256" key="2">
    <source>
        <dbReference type="ARBA" id="ARBA00022670"/>
    </source>
</evidence>
<dbReference type="PANTHER" id="PTHR22726">
    <property type="entry name" value="METALLOENDOPEPTIDASE OMA1"/>
    <property type="match status" value="1"/>
</dbReference>
<sequence length="481" mass="53045">MGLKPALTYANPSQPSPLVLPAMTQGAGFYEVHRNEQIAAWSLRQINRELPLVTDPWVNQVLMQLSGEMNAVVRTRQLYATPLIMDKNINAFAVPGGLIGMNTGTILSAQGLDEVASVIAHEIAHISQKHYEHRMENNKRLMALQLGGLLAAIAASAAGGDAALLAMAGSQTATAENAATHSREHEKEADRVGMQILVQAGYDAYAMPRFFGRLQRQLNINQAKNAFMPSFMQSHPFTAERLSEANARAASHPAPMMSAKQTQAKLFDRWVWRIKYLTNQTSHTELVANAAQSDGAKLALATYLADRQRHDEAKQVFDGVAFDTADTLVCLTKSHLSFAKKDYQSAIEILTPCQAIYPERRDLRLVLANYHIHHGDGQKANSLLSLLTQDGSNDLVAWQYAAQAYELMARSAQDDIAKTIATINALRARSQEALWQGQYQAALQSIAQAERLAGEQERTKMILTMLKKDKEAIVDAQEFKP</sequence>
<organism evidence="8 9">
    <name type="scientific">Moraxella pluranimalium</name>
    <dbReference type="NCBI Taxonomy" id="470453"/>
    <lineage>
        <taxon>Bacteria</taxon>
        <taxon>Pseudomonadati</taxon>
        <taxon>Pseudomonadota</taxon>
        <taxon>Gammaproteobacteria</taxon>
        <taxon>Moraxellales</taxon>
        <taxon>Moraxellaceae</taxon>
        <taxon>Moraxella</taxon>
    </lineage>
</organism>
<feature type="domain" description="Peptidase M48" evidence="7">
    <location>
        <begin position="55"/>
        <end position="248"/>
    </location>
</feature>
<dbReference type="InterPro" id="IPR011990">
    <property type="entry name" value="TPR-like_helical_dom_sf"/>
</dbReference>
<dbReference type="Proteomes" id="UP000189800">
    <property type="component" value="Unassembled WGS sequence"/>
</dbReference>
<comment type="caution">
    <text evidence="8">The sequence shown here is derived from an EMBL/GenBank/DDBJ whole genome shotgun (WGS) entry which is preliminary data.</text>
</comment>
<keyword evidence="9" id="KW-1185">Reference proteome</keyword>
<evidence type="ECO:0000259" key="7">
    <source>
        <dbReference type="Pfam" id="PF01435"/>
    </source>
</evidence>
<dbReference type="InterPro" id="IPR051156">
    <property type="entry name" value="Mito/Outer_Membr_Metalloprot"/>
</dbReference>
<comment type="cofactor">
    <cofactor evidence="1">
        <name>Zn(2+)</name>
        <dbReference type="ChEBI" id="CHEBI:29105"/>
    </cofactor>
</comment>
<evidence type="ECO:0000313" key="9">
    <source>
        <dbReference type="Proteomes" id="UP000189800"/>
    </source>
</evidence>
<evidence type="ECO:0000256" key="4">
    <source>
        <dbReference type="ARBA" id="ARBA00022801"/>
    </source>
</evidence>
<dbReference type="Gene3D" id="1.25.40.10">
    <property type="entry name" value="Tetratricopeptide repeat domain"/>
    <property type="match status" value="1"/>
</dbReference>
<keyword evidence="4" id="KW-0378">Hydrolase</keyword>
<dbReference type="Pfam" id="PF14559">
    <property type="entry name" value="TPR_19"/>
    <property type="match status" value="1"/>
</dbReference>
<evidence type="ECO:0000313" key="8">
    <source>
        <dbReference type="EMBL" id="OOS23374.1"/>
    </source>
</evidence>
<gene>
    <name evidence="8" type="ORF">B0680_07320</name>
</gene>
<dbReference type="InterPro" id="IPR001915">
    <property type="entry name" value="Peptidase_M48"/>
</dbReference>
<dbReference type="Pfam" id="PF01435">
    <property type="entry name" value="Peptidase_M48"/>
    <property type="match status" value="1"/>
</dbReference>
<reference evidence="8 9" key="1">
    <citation type="submission" date="2017-02" db="EMBL/GenBank/DDBJ databases">
        <title>Draft genome sequence of Moraxella pluranimalium CCUG 54913T type strain.</title>
        <authorList>
            <person name="Salva-Serra F."/>
            <person name="Engstrom-Jakobsson H."/>
            <person name="Thorell K."/>
            <person name="Jaen-Luchoro D."/>
            <person name="Gonzales-Siles L."/>
            <person name="Karlsson R."/>
            <person name="Yazdan S."/>
            <person name="Boulund F."/>
            <person name="Johnning A."/>
            <person name="Engstrand L."/>
            <person name="Kristiansson E."/>
            <person name="Moore E."/>
        </authorList>
    </citation>
    <scope>NUCLEOTIDE SEQUENCE [LARGE SCALE GENOMIC DNA]</scope>
    <source>
        <strain evidence="8 9">CCUG 54913</strain>
    </source>
</reference>
<keyword evidence="2" id="KW-0645">Protease</keyword>
<dbReference type="STRING" id="470453.B0680_07320"/>
<dbReference type="SUPFAM" id="SSF48452">
    <property type="entry name" value="TPR-like"/>
    <property type="match status" value="1"/>
</dbReference>
<proteinExistence type="predicted"/>
<dbReference type="Gene3D" id="3.30.2010.10">
    <property type="entry name" value="Metalloproteases ('zincins'), catalytic domain"/>
    <property type="match status" value="1"/>
</dbReference>
<dbReference type="PANTHER" id="PTHR22726:SF1">
    <property type="entry name" value="METALLOENDOPEPTIDASE OMA1, MITOCHONDRIAL"/>
    <property type="match status" value="1"/>
</dbReference>
<keyword evidence="3" id="KW-0479">Metal-binding</keyword>
<evidence type="ECO:0000256" key="6">
    <source>
        <dbReference type="ARBA" id="ARBA00023049"/>
    </source>
</evidence>
<dbReference type="GO" id="GO:0004222">
    <property type="term" value="F:metalloendopeptidase activity"/>
    <property type="evidence" value="ECO:0007669"/>
    <property type="project" value="InterPro"/>
</dbReference>
<dbReference type="GO" id="GO:0051603">
    <property type="term" value="P:proteolysis involved in protein catabolic process"/>
    <property type="evidence" value="ECO:0007669"/>
    <property type="project" value="TreeGrafter"/>
</dbReference>
<name>A0A1T0CM33_9GAMM</name>
<protein>
    <recommendedName>
        <fullName evidence="7">Peptidase M48 domain-containing protein</fullName>
    </recommendedName>
</protein>
<evidence type="ECO:0000256" key="5">
    <source>
        <dbReference type="ARBA" id="ARBA00022833"/>
    </source>
</evidence>
<accession>A0A1T0CM33</accession>
<dbReference type="GO" id="GO:0016020">
    <property type="term" value="C:membrane"/>
    <property type="evidence" value="ECO:0007669"/>
    <property type="project" value="TreeGrafter"/>
</dbReference>
<evidence type="ECO:0000256" key="1">
    <source>
        <dbReference type="ARBA" id="ARBA00001947"/>
    </source>
</evidence>
<keyword evidence="6" id="KW-0482">Metalloprotease</keyword>
<dbReference type="AlphaFoldDB" id="A0A1T0CM33"/>
<dbReference type="GO" id="GO:0046872">
    <property type="term" value="F:metal ion binding"/>
    <property type="evidence" value="ECO:0007669"/>
    <property type="project" value="UniProtKB-KW"/>
</dbReference>
<keyword evidence="5" id="KW-0862">Zinc</keyword>